<gene>
    <name evidence="1" type="ORF">BKX93_20525</name>
</gene>
<accession>A0A1D9LLN1</accession>
<dbReference type="NCBIfam" id="TIGR02497">
    <property type="entry name" value="yscI_hrpB_dom"/>
    <property type="match status" value="1"/>
</dbReference>
<reference evidence="1 2" key="1">
    <citation type="submission" date="2016-10" db="EMBL/GenBank/DDBJ databases">
        <title>Chromobacterium muskegensis sp. nov., an insecticidal bacterium isolated from Sphagnum bogs.</title>
        <authorList>
            <person name="Sparks M.E."/>
            <person name="Blackburn M.B."/>
            <person name="Gundersen-Rindal D.E."/>
            <person name="Mitchell A."/>
            <person name="Farrar R."/>
            <person name="Kuhar D."/>
        </authorList>
    </citation>
    <scope>NUCLEOTIDE SEQUENCE [LARGE SCALE GENOMIC DNA]</scope>
    <source>
        <strain evidence="1 2">21-1</strain>
    </source>
</reference>
<dbReference type="Proteomes" id="UP000178776">
    <property type="component" value="Chromosome"/>
</dbReference>
<evidence type="ECO:0000313" key="2">
    <source>
        <dbReference type="Proteomes" id="UP000178776"/>
    </source>
</evidence>
<organism evidence="1 2">
    <name type="scientific">Chromobacterium vaccinii</name>
    <dbReference type="NCBI Taxonomy" id="1108595"/>
    <lineage>
        <taxon>Bacteria</taxon>
        <taxon>Pseudomonadati</taxon>
        <taxon>Pseudomonadota</taxon>
        <taxon>Betaproteobacteria</taxon>
        <taxon>Neisseriales</taxon>
        <taxon>Chromobacteriaceae</taxon>
        <taxon>Chromobacterium</taxon>
    </lineage>
</organism>
<dbReference type="GO" id="GO:0030254">
    <property type="term" value="P:protein secretion by the type III secretion system"/>
    <property type="evidence" value="ECO:0007669"/>
    <property type="project" value="InterPro"/>
</dbReference>
<protein>
    <submittedName>
        <fullName evidence="1">EscI/YscI/HrpB family type III secretion system inner rod protein</fullName>
    </submittedName>
</protein>
<dbReference type="GeneID" id="68843589"/>
<name>A0A1D9LLN1_9NEIS</name>
<dbReference type="RefSeq" id="WP_070981134.1">
    <property type="nucleotide sequence ID" value="NZ_CP017707.1"/>
</dbReference>
<dbReference type="InterPro" id="IPR012670">
    <property type="entry name" value="T3SS_YscI/HrpB"/>
</dbReference>
<proteinExistence type="predicted"/>
<dbReference type="KEGG" id="cvc:BKX93_20525"/>
<dbReference type="EMBL" id="CP017707">
    <property type="protein sequence ID" value="AOZ52149.1"/>
    <property type="molecule type" value="Genomic_DNA"/>
</dbReference>
<dbReference type="AlphaFoldDB" id="A0A1D9LLN1"/>
<dbReference type="Pfam" id="PF17001">
    <property type="entry name" value="T3SS_basalb_I"/>
    <property type="match status" value="1"/>
</dbReference>
<sequence length="83" mass="8453">MSIEAISHALAALAPLGQSEAPVPDASSQQRFAALLDSQRAADSPDALFAAQSALSELTVGSELTAKVAGSLTQSINKLVSMQ</sequence>
<dbReference type="STRING" id="1108595.BKX93_20525"/>
<evidence type="ECO:0000313" key="1">
    <source>
        <dbReference type="EMBL" id="AOZ52149.1"/>
    </source>
</evidence>